<dbReference type="InterPro" id="IPR005119">
    <property type="entry name" value="LysR_subst-bd"/>
</dbReference>
<evidence type="ECO:0000313" key="6">
    <source>
        <dbReference type="EMBL" id="GBH33160.1"/>
    </source>
</evidence>
<dbReference type="SUPFAM" id="SSF46785">
    <property type="entry name" value="Winged helix' DNA-binding domain"/>
    <property type="match status" value="1"/>
</dbReference>
<dbReference type="Pfam" id="PF03466">
    <property type="entry name" value="LysR_substrate"/>
    <property type="match status" value="1"/>
</dbReference>
<dbReference type="GO" id="GO:0003677">
    <property type="term" value="F:DNA binding"/>
    <property type="evidence" value="ECO:0007669"/>
    <property type="project" value="UniProtKB-KW"/>
</dbReference>
<evidence type="ECO:0000256" key="2">
    <source>
        <dbReference type="ARBA" id="ARBA00023015"/>
    </source>
</evidence>
<evidence type="ECO:0000256" key="1">
    <source>
        <dbReference type="ARBA" id="ARBA00009437"/>
    </source>
</evidence>
<dbReference type="AlphaFoldDB" id="A0A401J9B8"/>
<dbReference type="RefSeq" id="WP_130754937.1">
    <property type="nucleotide sequence ID" value="NZ_BBQY01000080.1"/>
</dbReference>
<dbReference type="InterPro" id="IPR000847">
    <property type="entry name" value="LysR_HTH_N"/>
</dbReference>
<dbReference type="Proteomes" id="UP000290975">
    <property type="component" value="Unassembled WGS sequence"/>
</dbReference>
<proteinExistence type="inferred from homology"/>
<dbReference type="PROSITE" id="PS50931">
    <property type="entry name" value="HTH_LYSR"/>
    <property type="match status" value="1"/>
</dbReference>
<evidence type="ECO:0000256" key="4">
    <source>
        <dbReference type="ARBA" id="ARBA00023163"/>
    </source>
</evidence>
<dbReference type="Pfam" id="PF00126">
    <property type="entry name" value="HTH_1"/>
    <property type="match status" value="1"/>
</dbReference>
<sequence>MDLRLLRYFVAVADERNFNRAANRLHVAQPPLSRAIQQLEAQLGAPLLDRSKRPLELTSVGHLLYVQALQILARIEDLEAMMKVATLSERRRFVIGFVASTIYARLPELIREFRKEAPNIDLVLVESTTLDQIAALQDGRIDVGFGRIRFENPATRRVILRHEKMIAAFPMSHPLAHGDAPISLQDIAEEPQIIYPRSPRPSYADQVISLFRDHAIEPRIVHEARELQIAIGLVAAEEGMAIIPDSVRRARSHDVAFRELVEPATSPIIMSHRPGDRSPELALLRAVIARKYQDWGYEVPVSLMADDL</sequence>
<dbReference type="PANTHER" id="PTHR30346">
    <property type="entry name" value="TRANSCRIPTIONAL DUAL REGULATOR HCAR-RELATED"/>
    <property type="match status" value="1"/>
</dbReference>
<evidence type="ECO:0000256" key="3">
    <source>
        <dbReference type="ARBA" id="ARBA00023125"/>
    </source>
</evidence>
<dbReference type="CDD" id="cd08445">
    <property type="entry name" value="PBP2_BenM_CatM_CatR"/>
    <property type="match status" value="1"/>
</dbReference>
<name>A0A401J9B8_SPHXE</name>
<evidence type="ECO:0000259" key="5">
    <source>
        <dbReference type="PROSITE" id="PS50931"/>
    </source>
</evidence>
<dbReference type="FunFam" id="1.10.10.10:FF:000001">
    <property type="entry name" value="LysR family transcriptional regulator"/>
    <property type="match status" value="1"/>
</dbReference>
<keyword evidence="4" id="KW-0804">Transcription</keyword>
<dbReference type="PANTHER" id="PTHR30346:SF17">
    <property type="entry name" value="LYSR FAMILY TRANSCRIPTIONAL REGULATOR"/>
    <property type="match status" value="1"/>
</dbReference>
<dbReference type="SUPFAM" id="SSF53850">
    <property type="entry name" value="Periplasmic binding protein-like II"/>
    <property type="match status" value="1"/>
</dbReference>
<keyword evidence="3" id="KW-0238">DNA-binding</keyword>
<dbReference type="InterPro" id="IPR036390">
    <property type="entry name" value="WH_DNA-bd_sf"/>
</dbReference>
<dbReference type="Gene3D" id="3.40.190.10">
    <property type="entry name" value="Periplasmic binding protein-like II"/>
    <property type="match status" value="2"/>
</dbReference>
<dbReference type="GO" id="GO:0003700">
    <property type="term" value="F:DNA-binding transcription factor activity"/>
    <property type="evidence" value="ECO:0007669"/>
    <property type="project" value="InterPro"/>
</dbReference>
<dbReference type="EMBL" id="BBQY01000080">
    <property type="protein sequence ID" value="GBH33160.1"/>
    <property type="molecule type" value="Genomic_DNA"/>
</dbReference>
<comment type="caution">
    <text evidence="6">The sequence shown here is derived from an EMBL/GenBank/DDBJ whole genome shotgun (WGS) entry which is preliminary data.</text>
</comment>
<dbReference type="InterPro" id="IPR036388">
    <property type="entry name" value="WH-like_DNA-bd_sf"/>
</dbReference>
<gene>
    <name evidence="6" type="ORF">MBESOW_P4298</name>
</gene>
<dbReference type="Gene3D" id="1.10.10.10">
    <property type="entry name" value="Winged helix-like DNA-binding domain superfamily/Winged helix DNA-binding domain"/>
    <property type="match status" value="1"/>
</dbReference>
<evidence type="ECO:0000313" key="7">
    <source>
        <dbReference type="Proteomes" id="UP000290975"/>
    </source>
</evidence>
<keyword evidence="2" id="KW-0805">Transcription regulation</keyword>
<organism evidence="6 7">
    <name type="scientific">Sphingobium xenophagum</name>
    <dbReference type="NCBI Taxonomy" id="121428"/>
    <lineage>
        <taxon>Bacteria</taxon>
        <taxon>Pseudomonadati</taxon>
        <taxon>Pseudomonadota</taxon>
        <taxon>Alphaproteobacteria</taxon>
        <taxon>Sphingomonadales</taxon>
        <taxon>Sphingomonadaceae</taxon>
        <taxon>Sphingobium</taxon>
    </lineage>
</organism>
<accession>A0A401J9B8</accession>
<dbReference type="PRINTS" id="PR00039">
    <property type="entry name" value="HTHLYSR"/>
</dbReference>
<protein>
    <submittedName>
        <fullName evidence="6">LysR family transcriptional regulator, benzoate and cis,cis-muconate-responsive activator of ben and cat genes</fullName>
    </submittedName>
</protein>
<reference evidence="6 7" key="1">
    <citation type="submission" date="2014-12" db="EMBL/GenBank/DDBJ databases">
        <title>Whole genome sequencing of Sphingobium xenophagum OW59.</title>
        <authorList>
            <person name="Ohta Y."/>
            <person name="Nishi S."/>
            <person name="Hatada Y."/>
        </authorList>
    </citation>
    <scope>NUCLEOTIDE SEQUENCE [LARGE SCALE GENOMIC DNA]</scope>
    <source>
        <strain evidence="6 7">OW59</strain>
    </source>
</reference>
<dbReference type="GO" id="GO:0032993">
    <property type="term" value="C:protein-DNA complex"/>
    <property type="evidence" value="ECO:0007669"/>
    <property type="project" value="TreeGrafter"/>
</dbReference>
<feature type="domain" description="HTH lysR-type" evidence="5">
    <location>
        <begin position="1"/>
        <end position="58"/>
    </location>
</feature>
<comment type="similarity">
    <text evidence="1">Belongs to the LysR transcriptional regulatory family.</text>
</comment>
<keyword evidence="7" id="KW-1185">Reference proteome</keyword>